<keyword evidence="4" id="KW-1185">Reference proteome</keyword>
<keyword evidence="2" id="KW-1133">Transmembrane helix</keyword>
<dbReference type="AlphaFoldDB" id="A0A8T2PBL7"/>
<feature type="region of interest" description="Disordered" evidence="1">
    <location>
        <begin position="116"/>
        <end position="147"/>
    </location>
</feature>
<keyword evidence="2" id="KW-0472">Membrane</keyword>
<sequence length="147" mass="15996">MGPTRQGYWEREGALNPKRGVQYSHGSLLMNWGPALCWDVGGLGVPTSLLLAILVLALANSSLRVWGISGSKRTPCSHRRHMFRSGPSDTAGLVQSPQGGTTNHMTLKVDILGRPVLMNPESNPTPRPPKRLTVQRPTDSVEPQQIP</sequence>
<feature type="transmembrane region" description="Helical" evidence="2">
    <location>
        <begin position="40"/>
        <end position="63"/>
    </location>
</feature>
<evidence type="ECO:0000256" key="2">
    <source>
        <dbReference type="SAM" id="Phobius"/>
    </source>
</evidence>
<keyword evidence="2" id="KW-0812">Transmembrane</keyword>
<evidence type="ECO:0000256" key="1">
    <source>
        <dbReference type="SAM" id="MobiDB-lite"/>
    </source>
</evidence>
<proteinExistence type="predicted"/>
<accession>A0A8T2PBL7</accession>
<organism evidence="3 4">
    <name type="scientific">Albula glossodonta</name>
    <name type="common">roundjaw bonefish</name>
    <dbReference type="NCBI Taxonomy" id="121402"/>
    <lineage>
        <taxon>Eukaryota</taxon>
        <taxon>Metazoa</taxon>
        <taxon>Chordata</taxon>
        <taxon>Craniata</taxon>
        <taxon>Vertebrata</taxon>
        <taxon>Euteleostomi</taxon>
        <taxon>Actinopterygii</taxon>
        <taxon>Neopterygii</taxon>
        <taxon>Teleostei</taxon>
        <taxon>Albuliformes</taxon>
        <taxon>Albulidae</taxon>
        <taxon>Albula</taxon>
    </lineage>
</organism>
<dbReference type="Proteomes" id="UP000824540">
    <property type="component" value="Unassembled WGS sequence"/>
</dbReference>
<name>A0A8T2PBL7_9TELE</name>
<evidence type="ECO:0000313" key="3">
    <source>
        <dbReference type="EMBL" id="KAG9346908.1"/>
    </source>
</evidence>
<evidence type="ECO:0000313" key="4">
    <source>
        <dbReference type="Proteomes" id="UP000824540"/>
    </source>
</evidence>
<reference evidence="3" key="1">
    <citation type="thesis" date="2021" institute="BYU ScholarsArchive" country="Provo, UT, USA">
        <title>Applications of and Algorithms for Genome Assembly and Genomic Analyses with an Emphasis on Marine Teleosts.</title>
        <authorList>
            <person name="Pickett B.D."/>
        </authorList>
    </citation>
    <scope>NUCLEOTIDE SEQUENCE</scope>
    <source>
        <strain evidence="3">HI-2016</strain>
    </source>
</reference>
<dbReference type="EMBL" id="JAFBMS010000014">
    <property type="protein sequence ID" value="KAG9346908.1"/>
    <property type="molecule type" value="Genomic_DNA"/>
</dbReference>
<comment type="caution">
    <text evidence="3">The sequence shown here is derived from an EMBL/GenBank/DDBJ whole genome shotgun (WGS) entry which is preliminary data.</text>
</comment>
<feature type="compositionally biased region" description="Polar residues" evidence="1">
    <location>
        <begin position="135"/>
        <end position="147"/>
    </location>
</feature>
<gene>
    <name evidence="3" type="ORF">JZ751_005835</name>
</gene>
<protein>
    <submittedName>
        <fullName evidence="3">Uncharacterized protein</fullName>
    </submittedName>
</protein>